<feature type="domain" description="Signal transduction histidine kinase subgroup 3 dimerisation and phosphoacceptor" evidence="5">
    <location>
        <begin position="217"/>
        <end position="284"/>
    </location>
</feature>
<dbReference type="Gene3D" id="1.20.5.1930">
    <property type="match status" value="1"/>
</dbReference>
<organism evidence="6 7">
    <name type="scientific">Kitasatospora kazusensis</name>
    <dbReference type="NCBI Taxonomy" id="407974"/>
    <lineage>
        <taxon>Bacteria</taxon>
        <taxon>Bacillati</taxon>
        <taxon>Actinomycetota</taxon>
        <taxon>Actinomycetes</taxon>
        <taxon>Kitasatosporales</taxon>
        <taxon>Streptomycetaceae</taxon>
        <taxon>Kitasatospora</taxon>
    </lineage>
</organism>
<evidence type="ECO:0000256" key="1">
    <source>
        <dbReference type="ARBA" id="ARBA00022679"/>
    </source>
</evidence>
<dbReference type="EMBL" id="BAAANT010000002">
    <property type="protein sequence ID" value="GAA2131269.1"/>
    <property type="molecule type" value="Genomic_DNA"/>
</dbReference>
<dbReference type="SUPFAM" id="SSF55874">
    <property type="entry name" value="ATPase domain of HSP90 chaperone/DNA topoisomerase II/histidine kinase"/>
    <property type="match status" value="1"/>
</dbReference>
<dbReference type="CDD" id="cd16917">
    <property type="entry name" value="HATPase_UhpB-NarQ-NarX-like"/>
    <property type="match status" value="1"/>
</dbReference>
<reference evidence="6 7" key="1">
    <citation type="journal article" date="2019" name="Int. J. Syst. Evol. Microbiol.">
        <title>The Global Catalogue of Microorganisms (GCM) 10K type strain sequencing project: providing services to taxonomists for standard genome sequencing and annotation.</title>
        <authorList>
            <consortium name="The Broad Institute Genomics Platform"/>
            <consortium name="The Broad Institute Genome Sequencing Center for Infectious Disease"/>
            <person name="Wu L."/>
            <person name="Ma J."/>
        </authorList>
    </citation>
    <scope>NUCLEOTIDE SEQUENCE [LARGE SCALE GENOMIC DNA]</scope>
    <source>
        <strain evidence="6 7">JCM 14560</strain>
    </source>
</reference>
<keyword evidence="3" id="KW-0902">Two-component regulatory system</keyword>
<feature type="transmembrane region" description="Helical" evidence="4">
    <location>
        <begin position="153"/>
        <end position="170"/>
    </location>
</feature>
<evidence type="ECO:0000313" key="7">
    <source>
        <dbReference type="Proteomes" id="UP001422759"/>
    </source>
</evidence>
<evidence type="ECO:0000256" key="2">
    <source>
        <dbReference type="ARBA" id="ARBA00022777"/>
    </source>
</evidence>
<name>A0ABN2YR71_9ACTN</name>
<proteinExistence type="predicted"/>
<keyword evidence="4" id="KW-0472">Membrane</keyword>
<evidence type="ECO:0000256" key="4">
    <source>
        <dbReference type="SAM" id="Phobius"/>
    </source>
</evidence>
<evidence type="ECO:0000256" key="3">
    <source>
        <dbReference type="ARBA" id="ARBA00023012"/>
    </source>
</evidence>
<dbReference type="Proteomes" id="UP001422759">
    <property type="component" value="Unassembled WGS sequence"/>
</dbReference>
<keyword evidence="4" id="KW-1133">Transmembrane helix</keyword>
<evidence type="ECO:0000259" key="5">
    <source>
        <dbReference type="Pfam" id="PF07730"/>
    </source>
</evidence>
<feature type="transmembrane region" description="Helical" evidence="4">
    <location>
        <begin position="108"/>
        <end position="124"/>
    </location>
</feature>
<feature type="transmembrane region" description="Helical" evidence="4">
    <location>
        <begin position="45"/>
        <end position="63"/>
    </location>
</feature>
<dbReference type="InterPro" id="IPR050482">
    <property type="entry name" value="Sensor_HK_TwoCompSys"/>
</dbReference>
<keyword evidence="1" id="KW-0808">Transferase</keyword>
<accession>A0ABN2YR71</accession>
<dbReference type="InterPro" id="IPR011712">
    <property type="entry name" value="Sig_transdc_His_kin_sub3_dim/P"/>
</dbReference>
<dbReference type="GO" id="GO:0016301">
    <property type="term" value="F:kinase activity"/>
    <property type="evidence" value="ECO:0007669"/>
    <property type="project" value="UniProtKB-KW"/>
</dbReference>
<keyword evidence="7" id="KW-1185">Reference proteome</keyword>
<dbReference type="Gene3D" id="3.30.565.10">
    <property type="entry name" value="Histidine kinase-like ATPase, C-terminal domain"/>
    <property type="match status" value="1"/>
</dbReference>
<dbReference type="PANTHER" id="PTHR24421">
    <property type="entry name" value="NITRATE/NITRITE SENSOR PROTEIN NARX-RELATED"/>
    <property type="match status" value="1"/>
</dbReference>
<keyword evidence="2 6" id="KW-0418">Kinase</keyword>
<protein>
    <submittedName>
        <fullName evidence="6">Sensor histidine kinase</fullName>
    </submittedName>
</protein>
<evidence type="ECO:0000313" key="6">
    <source>
        <dbReference type="EMBL" id="GAA2131269.1"/>
    </source>
</evidence>
<feature type="transmembrane region" description="Helical" evidence="4">
    <location>
        <begin position="176"/>
        <end position="196"/>
    </location>
</feature>
<gene>
    <name evidence="6" type="ORF">GCM10009760_04790</name>
</gene>
<feature type="transmembrane region" description="Helical" evidence="4">
    <location>
        <begin position="75"/>
        <end position="96"/>
    </location>
</feature>
<sequence length="427" mass="45052">MMAAMPKTPPDHRPDDAGEAVRRRPSFARSFGVTPGAPVENRRQLLVKLSWMSLWMIYLLYPIGDLAGSRHGTAAKVAGGVALVLFLACYLSLVAFRSTRSDGNWRGNHVMVGLMLALATATSFGLGEAWLTLFTYASVCVGAVLPPKRGLPGIALVTALALAVSLLVHADATTLVSIILPCFLGGFAMTGLQRLIGTMKELREARAAVAHLAAAEERLRLARDLHDLLGHSLSLITIKSELAGRLMDQDRQEAARAQVADIENVARQSLVDVREAVGGYRRPTLPVELAAARTALTAAQIDLHADPAVADGLPGLGGEETGALAWALREAVTNVVRHGEGASVCTVALDETWEGEGERYAVLEIADNGHGPGKSGPGNGLSGLEERLALVGGRLETGPGARGKGFRLRAFVPLRTVSVPAADSVPE</sequence>
<dbReference type="PANTHER" id="PTHR24421:SF63">
    <property type="entry name" value="SENSOR HISTIDINE KINASE DESK"/>
    <property type="match status" value="1"/>
</dbReference>
<dbReference type="InterPro" id="IPR036890">
    <property type="entry name" value="HATPase_C_sf"/>
</dbReference>
<keyword evidence="4" id="KW-0812">Transmembrane</keyword>
<dbReference type="Pfam" id="PF07730">
    <property type="entry name" value="HisKA_3"/>
    <property type="match status" value="1"/>
</dbReference>
<comment type="caution">
    <text evidence="6">The sequence shown here is derived from an EMBL/GenBank/DDBJ whole genome shotgun (WGS) entry which is preliminary data.</text>
</comment>